<keyword evidence="4" id="KW-1185">Reference proteome</keyword>
<dbReference type="Gene3D" id="3.30.470.20">
    <property type="entry name" value="ATP-grasp fold, B domain"/>
    <property type="match status" value="1"/>
</dbReference>
<dbReference type="GO" id="GO:0018169">
    <property type="term" value="F:ribosomal S6-glutamic acid ligase activity"/>
    <property type="evidence" value="ECO:0007669"/>
    <property type="project" value="TreeGrafter"/>
</dbReference>
<keyword evidence="1" id="KW-0547">Nucleotide-binding</keyword>
<organism evidence="3 4">
    <name type="scientific">Orenia metallireducens</name>
    <dbReference type="NCBI Taxonomy" id="1413210"/>
    <lineage>
        <taxon>Bacteria</taxon>
        <taxon>Bacillati</taxon>
        <taxon>Bacillota</taxon>
        <taxon>Clostridia</taxon>
        <taxon>Halanaerobiales</taxon>
        <taxon>Halobacteroidaceae</taxon>
        <taxon>Orenia</taxon>
    </lineage>
</organism>
<dbReference type="InterPro" id="IPR048936">
    <property type="entry name" value="MvdD-like_ATPgrasp"/>
</dbReference>
<accession>A0A285HY04</accession>
<evidence type="ECO:0000313" key="3">
    <source>
        <dbReference type="EMBL" id="SNY40618.1"/>
    </source>
</evidence>
<name>A0A285HY04_9FIRM</name>
<dbReference type="RefSeq" id="WP_097018985.1">
    <property type="nucleotide sequence ID" value="NZ_OBDZ01000027.1"/>
</dbReference>
<gene>
    <name evidence="3" type="ORF">SAMN06265827_12720</name>
</gene>
<protein>
    <submittedName>
        <fullName evidence="3">Glutathione synthase/RimK-type ligase, ATP-grasp superfamily</fullName>
    </submittedName>
</protein>
<dbReference type="GO" id="GO:0005737">
    <property type="term" value="C:cytoplasm"/>
    <property type="evidence" value="ECO:0007669"/>
    <property type="project" value="TreeGrafter"/>
</dbReference>
<evidence type="ECO:0000259" key="2">
    <source>
        <dbReference type="PROSITE" id="PS50975"/>
    </source>
</evidence>
<dbReference type="AlphaFoldDB" id="A0A285HY04"/>
<dbReference type="OrthoDB" id="583309at2"/>
<sequence>MILIITNKEDITADYVVLELQKRNIEYIRINTEDFPTKSFSSVIFNKNTELIFNTPNKKINLSKIKSVWYRRPIKPNIDSSIKNEAVREFCLNEARDFLRGLWYSLDCFWVSDMEAIRKAEHKIYQLKIAKELGLNIPKTIISNNPEKVERFYHNCNGEMIIKPLFVGFIDDEKPKAIYTSQVNLMDLQEKDSIKYIPSIFQKKINKKFDIRVTIIGEKVFAAEIHVNRNNKEKVIDWRKLKIEQLDHFEHDLPINLKNKLIKLVKKLGLEFGAIDLAVTEEGEYIFFEINPNGQWAWLEETMDWPLSKEIVDLLIRGDNK</sequence>
<dbReference type="GO" id="GO:0046872">
    <property type="term" value="F:metal ion binding"/>
    <property type="evidence" value="ECO:0007669"/>
    <property type="project" value="InterPro"/>
</dbReference>
<feature type="domain" description="ATP-grasp" evidence="2">
    <location>
        <begin position="127"/>
        <end position="316"/>
    </location>
</feature>
<evidence type="ECO:0000313" key="4">
    <source>
        <dbReference type="Proteomes" id="UP000219573"/>
    </source>
</evidence>
<dbReference type="PANTHER" id="PTHR21621:SF0">
    <property type="entry name" value="BETA-CITRYLGLUTAMATE SYNTHASE B-RELATED"/>
    <property type="match status" value="1"/>
</dbReference>
<keyword evidence="1" id="KW-0067">ATP-binding</keyword>
<dbReference type="GO" id="GO:0005524">
    <property type="term" value="F:ATP binding"/>
    <property type="evidence" value="ECO:0007669"/>
    <property type="project" value="UniProtKB-UniRule"/>
</dbReference>
<dbReference type="GO" id="GO:0009432">
    <property type="term" value="P:SOS response"/>
    <property type="evidence" value="ECO:0007669"/>
    <property type="project" value="TreeGrafter"/>
</dbReference>
<proteinExistence type="predicted"/>
<dbReference type="InterPro" id="IPR011761">
    <property type="entry name" value="ATP-grasp"/>
</dbReference>
<dbReference type="EMBL" id="OBDZ01000027">
    <property type="protein sequence ID" value="SNY40618.1"/>
    <property type="molecule type" value="Genomic_DNA"/>
</dbReference>
<dbReference type="PROSITE" id="PS50975">
    <property type="entry name" value="ATP_GRASP"/>
    <property type="match status" value="1"/>
</dbReference>
<reference evidence="4" key="1">
    <citation type="submission" date="2017-09" db="EMBL/GenBank/DDBJ databases">
        <authorList>
            <person name="Varghese N."/>
            <person name="Submissions S."/>
        </authorList>
    </citation>
    <scope>NUCLEOTIDE SEQUENCE [LARGE SCALE GENOMIC DNA]</scope>
    <source>
        <strain evidence="4">MSL47</strain>
    </source>
</reference>
<dbReference type="SUPFAM" id="SSF56059">
    <property type="entry name" value="Glutathione synthetase ATP-binding domain-like"/>
    <property type="match status" value="1"/>
</dbReference>
<dbReference type="Proteomes" id="UP000219573">
    <property type="component" value="Unassembled WGS sequence"/>
</dbReference>
<dbReference type="PANTHER" id="PTHR21621">
    <property type="entry name" value="RIBOSOMAL PROTEIN S6 MODIFICATION PROTEIN"/>
    <property type="match status" value="1"/>
</dbReference>
<evidence type="ECO:0000256" key="1">
    <source>
        <dbReference type="PROSITE-ProRule" id="PRU00409"/>
    </source>
</evidence>
<keyword evidence="3" id="KW-0436">Ligase</keyword>
<dbReference type="Pfam" id="PF21068">
    <property type="entry name" value="ATPgraspMvdD"/>
    <property type="match status" value="1"/>
</dbReference>